<evidence type="ECO:0000313" key="8">
    <source>
        <dbReference type="Proteomes" id="UP000184188"/>
    </source>
</evidence>
<dbReference type="Gene3D" id="3.10.20.90">
    <property type="entry name" value="Phosphatidylinositol 3-kinase Catalytic Subunit, Chain A, domain 1"/>
    <property type="match status" value="1"/>
</dbReference>
<dbReference type="EMBL" id="KV878344">
    <property type="protein sequence ID" value="OJJ45696.1"/>
    <property type="molecule type" value="Genomic_DNA"/>
</dbReference>
<keyword evidence="2" id="KW-0812">Transmembrane</keyword>
<evidence type="ECO:0000313" key="7">
    <source>
        <dbReference type="EMBL" id="OJJ45696.1"/>
    </source>
</evidence>
<feature type="compositionally biased region" description="Low complexity" evidence="5">
    <location>
        <begin position="197"/>
        <end position="217"/>
    </location>
</feature>
<dbReference type="STRING" id="1073090.A0A1L9SER2"/>
<dbReference type="InterPro" id="IPR029071">
    <property type="entry name" value="Ubiquitin-like_domsf"/>
</dbReference>
<feature type="region of interest" description="Disordered" evidence="5">
    <location>
        <begin position="102"/>
        <end position="130"/>
    </location>
</feature>
<protein>
    <recommendedName>
        <fullName evidence="6">Ubiquitin-like domain-containing protein</fullName>
    </recommendedName>
</protein>
<evidence type="ECO:0000256" key="1">
    <source>
        <dbReference type="ARBA" id="ARBA00004370"/>
    </source>
</evidence>
<dbReference type="VEuPathDB" id="FungiDB:ASPZODRAFT_143583"/>
<dbReference type="SUPFAM" id="SSF54236">
    <property type="entry name" value="Ubiquitin-like"/>
    <property type="match status" value="1"/>
</dbReference>
<evidence type="ECO:0000259" key="6">
    <source>
        <dbReference type="PROSITE" id="PS50053"/>
    </source>
</evidence>
<dbReference type="InterPro" id="IPR039751">
    <property type="entry name" value="HERPUD1/2"/>
</dbReference>
<evidence type="ECO:0000256" key="4">
    <source>
        <dbReference type="ARBA" id="ARBA00023136"/>
    </source>
</evidence>
<accession>A0A1L9SER2</accession>
<comment type="subcellular location">
    <subcellularLocation>
        <location evidence="1">Membrane</location>
    </subcellularLocation>
</comment>
<dbReference type="CDD" id="cd17039">
    <property type="entry name" value="Ubl_ubiquitin_like"/>
    <property type="match status" value="1"/>
</dbReference>
<dbReference type="PROSITE" id="PS50053">
    <property type="entry name" value="UBIQUITIN_2"/>
    <property type="match status" value="1"/>
</dbReference>
<keyword evidence="4" id="KW-0472">Membrane</keyword>
<feature type="compositionally biased region" description="Basic and acidic residues" evidence="5">
    <location>
        <begin position="592"/>
        <end position="619"/>
    </location>
</feature>
<keyword evidence="3" id="KW-1133">Transmembrane helix</keyword>
<name>A0A1L9SER2_9EURO</name>
<evidence type="ECO:0000256" key="5">
    <source>
        <dbReference type="SAM" id="MobiDB-lite"/>
    </source>
</evidence>
<dbReference type="InterPro" id="IPR000626">
    <property type="entry name" value="Ubiquitin-like_dom"/>
</dbReference>
<feature type="domain" description="Ubiquitin-like" evidence="6">
    <location>
        <begin position="26"/>
        <end position="88"/>
    </location>
</feature>
<dbReference type="AlphaFoldDB" id="A0A1L9SER2"/>
<dbReference type="OrthoDB" id="21589at2759"/>
<evidence type="ECO:0000256" key="2">
    <source>
        <dbReference type="ARBA" id="ARBA00022692"/>
    </source>
</evidence>
<feature type="region of interest" description="Disordered" evidence="5">
    <location>
        <begin position="181"/>
        <end position="225"/>
    </location>
</feature>
<dbReference type="Pfam" id="PF00240">
    <property type="entry name" value="ubiquitin"/>
    <property type="match status" value="1"/>
</dbReference>
<dbReference type="GO" id="GO:0030968">
    <property type="term" value="P:endoplasmic reticulum unfolded protein response"/>
    <property type="evidence" value="ECO:0007669"/>
    <property type="project" value="TreeGrafter"/>
</dbReference>
<feature type="region of interest" description="Disordered" evidence="5">
    <location>
        <begin position="510"/>
        <end position="530"/>
    </location>
</feature>
<organism evidence="7 8">
    <name type="scientific">Penicilliopsis zonata CBS 506.65</name>
    <dbReference type="NCBI Taxonomy" id="1073090"/>
    <lineage>
        <taxon>Eukaryota</taxon>
        <taxon>Fungi</taxon>
        <taxon>Dikarya</taxon>
        <taxon>Ascomycota</taxon>
        <taxon>Pezizomycotina</taxon>
        <taxon>Eurotiomycetes</taxon>
        <taxon>Eurotiomycetidae</taxon>
        <taxon>Eurotiales</taxon>
        <taxon>Aspergillaceae</taxon>
        <taxon>Penicilliopsis</taxon>
    </lineage>
</organism>
<keyword evidence="8" id="KW-1185">Reference proteome</keyword>
<dbReference type="RefSeq" id="XP_022580206.1">
    <property type="nucleotide sequence ID" value="XM_022724925.1"/>
</dbReference>
<dbReference type="PANTHER" id="PTHR12943:SF27">
    <property type="entry name" value="HOMOCYSTEINE-INDUCED ENDOPLASMIC RETICULUM PROTEIN, ISOFORM A"/>
    <property type="match status" value="1"/>
</dbReference>
<dbReference type="Proteomes" id="UP000184188">
    <property type="component" value="Unassembled WGS sequence"/>
</dbReference>
<feature type="region of interest" description="Disordered" evidence="5">
    <location>
        <begin position="573"/>
        <end position="619"/>
    </location>
</feature>
<proteinExistence type="predicted"/>
<dbReference type="PANTHER" id="PTHR12943">
    <property type="entry name" value="HOMOCYSTEINE-RESPONSIVE ENDOPLASMIC RETICULUM-RESIDENT UNIQUITIN-LIKE DOMAIN HERPUD PROTEIN FAMILY MEMBER"/>
    <property type="match status" value="1"/>
</dbReference>
<dbReference type="GO" id="GO:0016020">
    <property type="term" value="C:membrane"/>
    <property type="evidence" value="ECO:0007669"/>
    <property type="project" value="UniProtKB-SubCell"/>
</dbReference>
<sequence>MNSDTLPSDERPTSATTENAIRSIALHILCPSLPPPNRFTFKDLHLSTTVAELKARISETLPSQPPAENQRLIYRGKSLSNNVITLQEILSPIEASEYTMHLALPPDPSSSTNSPAADPSLQGPSATPLQQNPFFSTSRINIPNQPVLPQGLRFRGPMASTGLHEADIGAAIRRNIENMQRQIAQQERARRSPQNVAQGAATGAATHTSSTQSFSSFGVSDPPNPQVLRDAISSETAFPSGATEHILRDQIPSAQLPNNQHLLLRLIQQQIALAEEQVSRGVAPPLDHIIWMRSQLLSILDNQYRNPDIRRQGSIESLLTRVFNISTRADQLRIIGSRSTNMESSVPGIIPDLSRPDQPSAYFISSPDGFQGLVVPPDEVETIQRSIAALNSVAAHIRGQGAVAHTPHANGDAMMVENVVRQAVLNQRGGNNGQFGFARNIRRFWLFARLYFFCYLFSEPGTWSRIIFVTLAVLVALASETSVPRQLHGIFIAPVQRHLEGLVHFRPDEHLQHSTQENARTPVGGAREGPVGWRQNLRRLERSVVLLLASLVPGVGERQIEVRNAAERAQAAEAERLRQEAEQRVAQQEQEPEQRQQEDDRGDMMHRPMIPRGEEERAA</sequence>
<reference evidence="8" key="1">
    <citation type="journal article" date="2017" name="Genome Biol.">
        <title>Comparative genomics reveals high biological diversity and specific adaptations in the industrially and medically important fungal genus Aspergillus.</title>
        <authorList>
            <person name="de Vries R.P."/>
            <person name="Riley R."/>
            <person name="Wiebenga A."/>
            <person name="Aguilar-Osorio G."/>
            <person name="Amillis S."/>
            <person name="Uchima C.A."/>
            <person name="Anderluh G."/>
            <person name="Asadollahi M."/>
            <person name="Askin M."/>
            <person name="Barry K."/>
            <person name="Battaglia E."/>
            <person name="Bayram O."/>
            <person name="Benocci T."/>
            <person name="Braus-Stromeyer S.A."/>
            <person name="Caldana C."/>
            <person name="Canovas D."/>
            <person name="Cerqueira G.C."/>
            <person name="Chen F."/>
            <person name="Chen W."/>
            <person name="Choi C."/>
            <person name="Clum A."/>
            <person name="Dos Santos R.A."/>
            <person name="Damasio A.R."/>
            <person name="Diallinas G."/>
            <person name="Emri T."/>
            <person name="Fekete E."/>
            <person name="Flipphi M."/>
            <person name="Freyberg S."/>
            <person name="Gallo A."/>
            <person name="Gournas C."/>
            <person name="Habgood R."/>
            <person name="Hainaut M."/>
            <person name="Harispe M.L."/>
            <person name="Henrissat B."/>
            <person name="Hilden K.S."/>
            <person name="Hope R."/>
            <person name="Hossain A."/>
            <person name="Karabika E."/>
            <person name="Karaffa L."/>
            <person name="Karanyi Z."/>
            <person name="Krasevec N."/>
            <person name="Kuo A."/>
            <person name="Kusch H."/>
            <person name="LaButti K."/>
            <person name="Lagendijk E.L."/>
            <person name="Lapidus A."/>
            <person name="Levasseur A."/>
            <person name="Lindquist E."/>
            <person name="Lipzen A."/>
            <person name="Logrieco A.F."/>
            <person name="MacCabe A."/>
            <person name="Maekelae M.R."/>
            <person name="Malavazi I."/>
            <person name="Melin P."/>
            <person name="Meyer V."/>
            <person name="Mielnichuk N."/>
            <person name="Miskei M."/>
            <person name="Molnar A.P."/>
            <person name="Mule G."/>
            <person name="Ngan C.Y."/>
            <person name="Orejas M."/>
            <person name="Orosz E."/>
            <person name="Ouedraogo J.P."/>
            <person name="Overkamp K.M."/>
            <person name="Park H.-S."/>
            <person name="Perrone G."/>
            <person name="Piumi F."/>
            <person name="Punt P.J."/>
            <person name="Ram A.F."/>
            <person name="Ramon A."/>
            <person name="Rauscher S."/>
            <person name="Record E."/>
            <person name="Riano-Pachon D.M."/>
            <person name="Robert V."/>
            <person name="Roehrig J."/>
            <person name="Ruller R."/>
            <person name="Salamov A."/>
            <person name="Salih N.S."/>
            <person name="Samson R.A."/>
            <person name="Sandor E."/>
            <person name="Sanguinetti M."/>
            <person name="Schuetze T."/>
            <person name="Sepcic K."/>
            <person name="Shelest E."/>
            <person name="Sherlock G."/>
            <person name="Sophianopoulou V."/>
            <person name="Squina F.M."/>
            <person name="Sun H."/>
            <person name="Susca A."/>
            <person name="Todd R.B."/>
            <person name="Tsang A."/>
            <person name="Unkles S.E."/>
            <person name="van de Wiele N."/>
            <person name="van Rossen-Uffink D."/>
            <person name="Oliveira J.V."/>
            <person name="Vesth T.C."/>
            <person name="Visser J."/>
            <person name="Yu J.-H."/>
            <person name="Zhou M."/>
            <person name="Andersen M.R."/>
            <person name="Archer D.B."/>
            <person name="Baker S.E."/>
            <person name="Benoit I."/>
            <person name="Brakhage A.A."/>
            <person name="Braus G.H."/>
            <person name="Fischer R."/>
            <person name="Frisvad J.C."/>
            <person name="Goldman G.H."/>
            <person name="Houbraken J."/>
            <person name="Oakley B."/>
            <person name="Pocsi I."/>
            <person name="Scazzocchio C."/>
            <person name="Seiboth B."/>
            <person name="vanKuyk P.A."/>
            <person name="Wortman J."/>
            <person name="Dyer P.S."/>
            <person name="Grigoriev I.V."/>
        </authorList>
    </citation>
    <scope>NUCLEOTIDE SEQUENCE [LARGE SCALE GENOMIC DNA]</scope>
    <source>
        <strain evidence="8">CBS 506.65</strain>
    </source>
</reference>
<evidence type="ECO:0000256" key="3">
    <source>
        <dbReference type="ARBA" id="ARBA00022989"/>
    </source>
</evidence>
<gene>
    <name evidence="7" type="ORF">ASPZODRAFT_143583</name>
</gene>
<dbReference type="GeneID" id="34611390"/>
<feature type="compositionally biased region" description="Basic and acidic residues" evidence="5">
    <location>
        <begin position="573"/>
        <end position="583"/>
    </location>
</feature>